<dbReference type="GO" id="GO:0045333">
    <property type="term" value="P:cellular respiration"/>
    <property type="evidence" value="ECO:0007669"/>
    <property type="project" value="TreeGrafter"/>
</dbReference>
<dbReference type="AlphaFoldDB" id="A0A427XKU5"/>
<accession>A0A427XKU5</accession>
<name>A0A427XKU5_9TREE</name>
<dbReference type="RefSeq" id="XP_028474605.1">
    <property type="nucleotide sequence ID" value="XM_028617298.1"/>
</dbReference>
<keyword evidence="2" id="KW-1185">Reference proteome</keyword>
<evidence type="ECO:0000313" key="2">
    <source>
        <dbReference type="Proteomes" id="UP000279236"/>
    </source>
</evidence>
<dbReference type="GO" id="GO:0005758">
    <property type="term" value="C:mitochondrial intermembrane space"/>
    <property type="evidence" value="ECO:0007669"/>
    <property type="project" value="TreeGrafter"/>
</dbReference>
<dbReference type="GeneID" id="39586051"/>
<comment type="caution">
    <text evidence="1">The sequence shown here is derived from an EMBL/GenBank/DDBJ whole genome shotgun (WGS) entry which is preliminary data.</text>
</comment>
<dbReference type="PANTHER" id="PTHR47106">
    <property type="entry name" value="COILED-COIL-HELIX-COILED-COIL-HELIX DOMAIN-CONTAINING PROTEIN 5"/>
    <property type="match status" value="1"/>
</dbReference>
<evidence type="ECO:0008006" key="3">
    <source>
        <dbReference type="Google" id="ProtNLM"/>
    </source>
</evidence>
<organism evidence="1 2">
    <name type="scientific">Apiotrichum porosum</name>
    <dbReference type="NCBI Taxonomy" id="105984"/>
    <lineage>
        <taxon>Eukaryota</taxon>
        <taxon>Fungi</taxon>
        <taxon>Dikarya</taxon>
        <taxon>Basidiomycota</taxon>
        <taxon>Agaricomycotina</taxon>
        <taxon>Tremellomycetes</taxon>
        <taxon>Trichosporonales</taxon>
        <taxon>Trichosporonaceae</taxon>
        <taxon>Apiotrichum</taxon>
    </lineage>
</organism>
<dbReference type="Proteomes" id="UP000279236">
    <property type="component" value="Unassembled WGS sequence"/>
</dbReference>
<proteinExistence type="predicted"/>
<dbReference type="EMBL" id="RSCE01000010">
    <property type="protein sequence ID" value="RSH79458.1"/>
    <property type="molecule type" value="Genomic_DNA"/>
</dbReference>
<protein>
    <recommendedName>
        <fullName evidence="3">IMS import disulfide relay-system CHCH-CHCH-like Cx9C domain-containing protein</fullName>
    </recommendedName>
</protein>
<evidence type="ECO:0000313" key="1">
    <source>
        <dbReference type="EMBL" id="RSH79458.1"/>
    </source>
</evidence>
<gene>
    <name evidence="1" type="ORF">EHS24_001508</name>
</gene>
<dbReference type="PANTHER" id="PTHR47106:SF1">
    <property type="entry name" value="COILED-COIL-HELIX-COILED-COIL-HELIX DOMAIN-CONTAINING PROTEIN 5"/>
    <property type="match status" value="1"/>
</dbReference>
<dbReference type="Gene3D" id="1.10.287.2900">
    <property type="match status" value="2"/>
</dbReference>
<reference evidence="1 2" key="1">
    <citation type="submission" date="2018-11" db="EMBL/GenBank/DDBJ databases">
        <title>Genome sequence of Apiotrichum porosum DSM 27194.</title>
        <authorList>
            <person name="Aliyu H."/>
            <person name="Gorte O."/>
            <person name="Ochsenreither K."/>
        </authorList>
    </citation>
    <scope>NUCLEOTIDE SEQUENCE [LARGE SCALE GENOMIC DNA]</scope>
    <source>
        <strain evidence="1 2">DSM 27194</strain>
    </source>
</reference>
<sequence>MDFSFDLVASKCAEQMAKYQQNGDWSTICRPEGKALTACADASVPHLADVKRHCANPILNYRACLEANASETDEAVREKCSAPLKALWDCTESRRAEIAEQSNNN</sequence>
<dbReference type="OrthoDB" id="2581252at2759"/>
<dbReference type="InterPro" id="IPR052848">
    <property type="entry name" value="CHCH_domain-containing_protein"/>
</dbReference>